<organism evidence="1 2">
    <name type="scientific">Xenotaenia resolanae</name>
    <dbReference type="NCBI Taxonomy" id="208358"/>
    <lineage>
        <taxon>Eukaryota</taxon>
        <taxon>Metazoa</taxon>
        <taxon>Chordata</taxon>
        <taxon>Craniata</taxon>
        <taxon>Vertebrata</taxon>
        <taxon>Euteleostomi</taxon>
        <taxon>Actinopterygii</taxon>
        <taxon>Neopterygii</taxon>
        <taxon>Teleostei</taxon>
        <taxon>Neoteleostei</taxon>
        <taxon>Acanthomorphata</taxon>
        <taxon>Ovalentaria</taxon>
        <taxon>Atherinomorphae</taxon>
        <taxon>Cyprinodontiformes</taxon>
        <taxon>Goodeidae</taxon>
        <taxon>Xenotaenia</taxon>
    </lineage>
</organism>
<evidence type="ECO:0000313" key="2">
    <source>
        <dbReference type="Proteomes" id="UP001444071"/>
    </source>
</evidence>
<protein>
    <submittedName>
        <fullName evidence="1">Uncharacterized protein</fullName>
    </submittedName>
</protein>
<reference evidence="1 2" key="1">
    <citation type="submission" date="2021-06" db="EMBL/GenBank/DDBJ databases">
        <authorList>
            <person name="Palmer J.M."/>
        </authorList>
    </citation>
    <scope>NUCLEOTIDE SEQUENCE [LARGE SCALE GENOMIC DNA]</scope>
    <source>
        <strain evidence="1 2">XR_2019</strain>
        <tissue evidence="1">Muscle</tissue>
    </source>
</reference>
<keyword evidence="2" id="KW-1185">Reference proteome</keyword>
<evidence type="ECO:0000313" key="1">
    <source>
        <dbReference type="EMBL" id="MEQ2261902.1"/>
    </source>
</evidence>
<proteinExistence type="predicted"/>
<accession>A0ABV0VXB3</accession>
<feature type="non-terminal residue" evidence="1">
    <location>
        <position position="91"/>
    </location>
</feature>
<gene>
    <name evidence="1" type="ORF">XENORESO_017692</name>
</gene>
<dbReference type="Proteomes" id="UP001444071">
    <property type="component" value="Unassembled WGS sequence"/>
</dbReference>
<comment type="caution">
    <text evidence="1">The sequence shown here is derived from an EMBL/GenBank/DDBJ whole genome shotgun (WGS) entry which is preliminary data.</text>
</comment>
<name>A0ABV0VXB3_9TELE</name>
<dbReference type="EMBL" id="JAHRIM010016099">
    <property type="protein sequence ID" value="MEQ2261902.1"/>
    <property type="molecule type" value="Genomic_DNA"/>
</dbReference>
<sequence length="91" mass="10311">SLLHRPAPQLPPGAALQRLHEGLVVQHLLPEQREPVRHYQRPPSSVQTLGEQLRGDEVAGASGTRDALLLCRHHQHHQQQQHAHQEHLRHG</sequence>
<feature type="non-terminal residue" evidence="1">
    <location>
        <position position="1"/>
    </location>
</feature>